<keyword evidence="3" id="KW-1185">Reference proteome</keyword>
<dbReference type="PANTHER" id="PTHR32063:SF4">
    <property type="entry name" value="SLR6043 PROTEIN"/>
    <property type="match status" value="1"/>
</dbReference>
<dbReference type="GO" id="GO:0042910">
    <property type="term" value="F:xenobiotic transmembrane transporter activity"/>
    <property type="evidence" value="ECO:0007669"/>
    <property type="project" value="TreeGrafter"/>
</dbReference>
<reference evidence="3" key="1">
    <citation type="submission" date="2010-08" db="EMBL/GenBank/DDBJ databases">
        <title>Genome sequence of Parvularcula bermudensis HTCC2503.</title>
        <authorList>
            <person name="Kang D.-M."/>
            <person name="Oh H.-M."/>
            <person name="Cho J.-C."/>
        </authorList>
    </citation>
    <scope>NUCLEOTIDE SEQUENCE [LARGE SCALE GENOMIC DNA]</scope>
    <source>
        <strain evidence="3">ATCC BAA-594 / HTCC2503 / KCTC 12087</strain>
    </source>
</reference>
<dbReference type="InterPro" id="IPR027463">
    <property type="entry name" value="AcrB_DN_DC_subdom"/>
</dbReference>
<dbReference type="eggNOG" id="COG3696">
    <property type="taxonomic scope" value="Bacteria"/>
</dbReference>
<dbReference type="Gene3D" id="3.30.70.1320">
    <property type="entry name" value="Multidrug efflux transporter AcrB pore domain like"/>
    <property type="match status" value="1"/>
</dbReference>
<dbReference type="Proteomes" id="UP000001302">
    <property type="component" value="Chromosome"/>
</dbReference>
<feature type="transmembrane region" description="Helical" evidence="1">
    <location>
        <begin position="909"/>
        <end position="931"/>
    </location>
</feature>
<keyword evidence="1" id="KW-0812">Transmembrane</keyword>
<proteinExistence type="predicted"/>
<dbReference type="Gene3D" id="1.20.1640.10">
    <property type="entry name" value="Multidrug efflux transporter AcrB transmembrane domain"/>
    <property type="match status" value="2"/>
</dbReference>
<feature type="transmembrane region" description="Helical" evidence="1">
    <location>
        <begin position="363"/>
        <end position="384"/>
    </location>
</feature>
<organism evidence="2 3">
    <name type="scientific">Parvularcula bermudensis (strain ATCC BAA-594 / HTCC2503 / KCTC 12087)</name>
    <dbReference type="NCBI Taxonomy" id="314260"/>
    <lineage>
        <taxon>Bacteria</taxon>
        <taxon>Pseudomonadati</taxon>
        <taxon>Pseudomonadota</taxon>
        <taxon>Alphaproteobacteria</taxon>
        <taxon>Parvularculales</taxon>
        <taxon>Parvularculaceae</taxon>
        <taxon>Parvularcula</taxon>
    </lineage>
</organism>
<dbReference type="Gene3D" id="3.30.2090.10">
    <property type="entry name" value="Multidrug efflux transporter AcrB TolC docking domain, DN and DC subdomains"/>
    <property type="match status" value="2"/>
</dbReference>
<name>E0TIH9_PARBH</name>
<dbReference type="Gene3D" id="3.30.70.1430">
    <property type="entry name" value="Multidrug efflux transporter AcrB pore domain"/>
    <property type="match status" value="2"/>
</dbReference>
<gene>
    <name evidence="2" type="ordered locus">PB2503_00350</name>
</gene>
<dbReference type="OrthoDB" id="9758757at2"/>
<evidence type="ECO:0000313" key="3">
    <source>
        <dbReference type="Proteomes" id="UP000001302"/>
    </source>
</evidence>
<dbReference type="InterPro" id="IPR001036">
    <property type="entry name" value="Acrflvin-R"/>
</dbReference>
<feature type="transmembrane region" description="Helical" evidence="1">
    <location>
        <begin position="858"/>
        <end position="877"/>
    </location>
</feature>
<feature type="transmembrane region" description="Helical" evidence="1">
    <location>
        <begin position="527"/>
        <end position="548"/>
    </location>
</feature>
<dbReference type="HOGENOM" id="CLU_002755_1_2_5"/>
<dbReference type="RefSeq" id="WP_013301811.1">
    <property type="nucleotide sequence ID" value="NC_014414.1"/>
</dbReference>
<keyword evidence="1" id="KW-0472">Membrane</keyword>
<keyword evidence="1" id="KW-1133">Transmembrane helix</keyword>
<dbReference type="SUPFAM" id="SSF82714">
    <property type="entry name" value="Multidrug efflux transporter AcrB TolC docking domain, DN and DC subdomains"/>
    <property type="match status" value="2"/>
</dbReference>
<dbReference type="PRINTS" id="PR00702">
    <property type="entry name" value="ACRIFLAVINRP"/>
</dbReference>
<dbReference type="GO" id="GO:0005886">
    <property type="term" value="C:plasma membrane"/>
    <property type="evidence" value="ECO:0007669"/>
    <property type="project" value="TreeGrafter"/>
</dbReference>
<reference evidence="2 3" key="2">
    <citation type="journal article" date="2011" name="J. Bacteriol.">
        <title>Complete genome sequence of strain HTCC2503T of Parvularcula bermudensis, the type species of the order "Parvularculales" in the class Alphaproteobacteria.</title>
        <authorList>
            <person name="Oh H.M."/>
            <person name="Kang I."/>
            <person name="Vergin K.L."/>
            <person name="Kang D."/>
            <person name="Rhee K.H."/>
            <person name="Giovannoni S.J."/>
            <person name="Cho J.C."/>
        </authorList>
    </citation>
    <scope>NUCLEOTIDE SEQUENCE [LARGE SCALE GENOMIC DNA]</scope>
    <source>
        <strain evidence="3">ATCC BAA-594 / HTCC2503 / KCTC 12087</strain>
    </source>
</reference>
<feature type="transmembrane region" description="Helical" evidence="1">
    <location>
        <begin position="989"/>
        <end position="1016"/>
    </location>
</feature>
<feature type="transmembrane region" description="Helical" evidence="1">
    <location>
        <begin position="958"/>
        <end position="977"/>
    </location>
</feature>
<dbReference type="Gene3D" id="3.30.70.1440">
    <property type="entry name" value="Multidrug efflux transporter AcrB pore domain"/>
    <property type="match status" value="1"/>
</dbReference>
<dbReference type="AlphaFoldDB" id="E0TIH9"/>
<dbReference type="SUPFAM" id="SSF82693">
    <property type="entry name" value="Multidrug efflux transporter AcrB pore domain, PN1, PN2, PC1 and PC2 subdomains"/>
    <property type="match status" value="2"/>
</dbReference>
<dbReference type="SUPFAM" id="SSF82866">
    <property type="entry name" value="Multidrug efflux transporter AcrB transmembrane domain"/>
    <property type="match status" value="2"/>
</dbReference>
<dbReference type="EMBL" id="CP002156">
    <property type="protein sequence ID" value="ADM10837.1"/>
    <property type="molecule type" value="Genomic_DNA"/>
</dbReference>
<dbReference type="PANTHER" id="PTHR32063">
    <property type="match status" value="1"/>
</dbReference>
<dbReference type="Pfam" id="PF00873">
    <property type="entry name" value="ACR_tran"/>
    <property type="match status" value="1"/>
</dbReference>
<evidence type="ECO:0000313" key="2">
    <source>
        <dbReference type="EMBL" id="ADM10837.1"/>
    </source>
</evidence>
<dbReference type="STRING" id="314260.PB2503_00350"/>
<accession>E0TIH9</accession>
<evidence type="ECO:0000256" key="1">
    <source>
        <dbReference type="SAM" id="Phobius"/>
    </source>
</evidence>
<sequence>MLRAILALCLRHARLTILLSALFTAYAAYLYSRAEFEVFPEFVPAQASVQVEAPGLTAGQVELLVTTPIENVLNGATGVEDVRSQSIQGLAVVDVTFRRGEDPYRARQVVAERLAEVSGRLPASAGAPTLSPLTSSTMDLLKIGFRSDTLSPMELRDIAQWTIRPRLLATPGVARATLFGGELPRIEVRVRPEDLFAYNLSLTDVSQAVRDATTIRGGGFVETAAQRITIEPRTDAVTADDLAAVVVSPSTDGPIRLRDVADVTVAPTPKFGDTLIMGKSGVLITTATQYGANTLTVTHAVEAAIEDLRPSLEAQGITIYPDLHRPANFIESALAGIRDDLLIGTVLIVLVLLAFTRNLRVAFIAFVSIPLSLLAATTVFDLMGQTINTMILGGLAVALGVVIDDAVIGAENILRRLRERKDRPVAEVILDASVEVRAPVIYATLILALTMLPVVLLTGLQGAFFAPLALAFILATFASMAVAITITPALSLLLLAHRVPPSEPGFLHWVKRGHAALLHPLLPRPRLALALSAVIGLAAVIGVTRFGAELLPQFREGHYVLAVVGPSGASLEWMEDVGGRLSNDLLAIDGIATVEQQIGRAEAAEDTFPPNESEFHVELQHVSGPEEDRILTAIRDVLGSYPGLETEAMTFLGDRIGESLSGETAAIVVSAYGPDLDALDQVAARIAATIKSVDGSTDVRIQTPPGAPVMAVEPDRMALGVHGISLGDLADTVEMAYQGQSVAQVSDGQRITDIAITLPPAYAIDPEAVSSLPIRGSTGTLAALGTVAQPFLTTDRAAITHNAGRRRQVVTANATVRDVAGMQQRISAAIGAQVSLPKGVYLEYGGVAEGQAAAQRELLINVGIAAIGIVILLVVAFGGGRAAALIFSTAPSALAGGVLMVWLEGGTLSLGALVGFVTLFGIAARNGILLVSHTDHLVSHEGHAFGEATIQLAASERLTPILMTALVTGLGMLPLALQSGEAGREVQGPMAGVILGGLVTSTLMTLFLLPPLILAYRHGRTQGTLTPPYKPVEAT</sequence>
<feature type="transmembrane region" description="Helical" evidence="1">
    <location>
        <begin position="341"/>
        <end position="356"/>
    </location>
</feature>
<feature type="transmembrane region" description="Helical" evidence="1">
    <location>
        <begin position="440"/>
        <end position="464"/>
    </location>
</feature>
<feature type="transmembrane region" description="Helical" evidence="1">
    <location>
        <begin position="470"/>
        <end position="496"/>
    </location>
</feature>
<dbReference type="KEGG" id="pbr:PB2503_00350"/>
<protein>
    <submittedName>
        <fullName evidence="2">AcrB/AcrD/AcrF family protein</fullName>
    </submittedName>
</protein>